<comment type="caution">
    <text evidence="2">The sequence shown here is derived from an EMBL/GenBank/DDBJ whole genome shotgun (WGS) entry which is preliminary data.</text>
</comment>
<feature type="region of interest" description="Disordered" evidence="1">
    <location>
        <begin position="62"/>
        <end position="94"/>
    </location>
</feature>
<evidence type="ECO:0000313" key="3">
    <source>
        <dbReference type="Proteomes" id="UP001149090"/>
    </source>
</evidence>
<dbReference type="EMBL" id="JAPDFW010000083">
    <property type="protein sequence ID" value="KAJ5072010.1"/>
    <property type="molecule type" value="Genomic_DNA"/>
</dbReference>
<proteinExistence type="predicted"/>
<feature type="compositionally biased region" description="Basic and acidic residues" evidence="1">
    <location>
        <begin position="79"/>
        <end position="94"/>
    </location>
</feature>
<dbReference type="Proteomes" id="UP001149090">
    <property type="component" value="Unassembled WGS sequence"/>
</dbReference>
<accession>A0A9Q0LGH3</accession>
<organism evidence="2 3">
    <name type="scientific">Anaeramoeba ignava</name>
    <name type="common">Anaerobic marine amoeba</name>
    <dbReference type="NCBI Taxonomy" id="1746090"/>
    <lineage>
        <taxon>Eukaryota</taxon>
        <taxon>Metamonada</taxon>
        <taxon>Anaeramoebidae</taxon>
        <taxon>Anaeramoeba</taxon>
    </lineage>
</organism>
<keyword evidence="3" id="KW-1185">Reference proteome</keyword>
<name>A0A9Q0LGH3_ANAIG</name>
<evidence type="ECO:0000256" key="1">
    <source>
        <dbReference type="SAM" id="MobiDB-lite"/>
    </source>
</evidence>
<sequence length="252" mass="29435">MSFDIFSTNTLFPDQLLNENDFSILYDDPDSFQFTNTLNFPTPKNFAFIEQEEKLTNLIRQQEPKEQEKAISFPFSNSKLEKTEEDSKTTENEKLTLENPKNLSIINEDSTHEIIETHPKKGTGRYFINGNLDPEKEQKLNQFFSQRPRPGIGKKLDKLAELFSEYIRGWGPNTYSRFQTKKKIPKKVIIHNELFFLMAKASARSDKNQRVIKSLQQKSFNARRGVSKFLSRSFKLTNKTSYKRGALVFKRN</sequence>
<protein>
    <submittedName>
        <fullName evidence="2">Uncharacterized protein</fullName>
    </submittedName>
</protein>
<gene>
    <name evidence="2" type="ORF">M0811_09654</name>
</gene>
<evidence type="ECO:0000313" key="2">
    <source>
        <dbReference type="EMBL" id="KAJ5072010.1"/>
    </source>
</evidence>
<dbReference type="AlphaFoldDB" id="A0A9Q0LGH3"/>
<reference evidence="2" key="1">
    <citation type="submission" date="2022-10" db="EMBL/GenBank/DDBJ databases">
        <title>Novel sulphate-reducing endosymbionts in the free-living metamonad Anaeramoeba.</title>
        <authorList>
            <person name="Jerlstrom-Hultqvist J."/>
            <person name="Cepicka I."/>
            <person name="Gallot-Lavallee L."/>
            <person name="Salas-Leiva D."/>
            <person name="Curtis B.A."/>
            <person name="Zahonova K."/>
            <person name="Pipaliya S."/>
            <person name="Dacks J."/>
            <person name="Roger A.J."/>
        </authorList>
    </citation>
    <scope>NUCLEOTIDE SEQUENCE</scope>
    <source>
        <strain evidence="2">BMAN</strain>
    </source>
</reference>